<keyword evidence="3" id="KW-1185">Reference proteome</keyword>
<dbReference type="Gene3D" id="3.30.420.10">
    <property type="entry name" value="Ribonuclease H-like superfamily/Ribonuclease H"/>
    <property type="match status" value="1"/>
</dbReference>
<gene>
    <name evidence="2" type="ORF">CRG98_018044</name>
</gene>
<dbReference type="SUPFAM" id="SSF53098">
    <property type="entry name" value="Ribonuclease H-like"/>
    <property type="match status" value="1"/>
</dbReference>
<proteinExistence type="predicted"/>
<dbReference type="CDD" id="cd06222">
    <property type="entry name" value="RNase_H_like"/>
    <property type="match status" value="1"/>
</dbReference>
<dbReference type="Pfam" id="PF13456">
    <property type="entry name" value="RVT_3"/>
    <property type="match status" value="1"/>
</dbReference>
<dbReference type="InterPro" id="IPR053151">
    <property type="entry name" value="RNase_H-like"/>
</dbReference>
<accession>A0A2I0JYY4</accession>
<dbReference type="InterPro" id="IPR044730">
    <property type="entry name" value="RNase_H-like_dom_plant"/>
</dbReference>
<dbReference type="PANTHER" id="PTHR47723">
    <property type="entry name" value="OS05G0353850 PROTEIN"/>
    <property type="match status" value="1"/>
</dbReference>
<dbReference type="InterPro" id="IPR002156">
    <property type="entry name" value="RNaseH_domain"/>
</dbReference>
<dbReference type="InterPro" id="IPR012337">
    <property type="entry name" value="RNaseH-like_sf"/>
</dbReference>
<reference evidence="2 3" key="1">
    <citation type="submission" date="2017-11" db="EMBL/GenBank/DDBJ databases">
        <title>De-novo sequencing of pomegranate (Punica granatum L.) genome.</title>
        <authorList>
            <person name="Akparov Z."/>
            <person name="Amiraslanov A."/>
            <person name="Hajiyeva S."/>
            <person name="Abbasov M."/>
            <person name="Kaur K."/>
            <person name="Hamwieh A."/>
            <person name="Solovyev V."/>
            <person name="Salamov A."/>
            <person name="Braich B."/>
            <person name="Kosarev P."/>
            <person name="Mahmoud A."/>
            <person name="Hajiyev E."/>
            <person name="Babayeva S."/>
            <person name="Izzatullayeva V."/>
            <person name="Mammadov A."/>
            <person name="Mammadov A."/>
            <person name="Sharifova S."/>
            <person name="Ojaghi J."/>
            <person name="Eynullazada K."/>
            <person name="Bayramov B."/>
            <person name="Abdulazimova A."/>
            <person name="Shahmuradov I."/>
        </authorList>
    </citation>
    <scope>NUCLEOTIDE SEQUENCE [LARGE SCALE GENOMIC DNA]</scope>
    <source>
        <strain evidence="3">cv. AG2017</strain>
        <tissue evidence="2">Leaf</tissue>
    </source>
</reference>
<dbReference type="PANTHER" id="PTHR47723:SF21">
    <property type="entry name" value="POLYNUCLEOTIDYL TRANSFERASE, RIBONUCLEASE H-LIKE SUPERFAMILY PROTEIN"/>
    <property type="match status" value="1"/>
</dbReference>
<name>A0A2I0JYY4_PUNGR</name>
<comment type="caution">
    <text evidence="2">The sequence shown here is derived from an EMBL/GenBank/DDBJ whole genome shotgun (WGS) entry which is preliminary data.</text>
</comment>
<evidence type="ECO:0000313" key="2">
    <source>
        <dbReference type="EMBL" id="PKI61548.1"/>
    </source>
</evidence>
<feature type="domain" description="RNase H type-1" evidence="1">
    <location>
        <begin position="117"/>
        <end position="205"/>
    </location>
</feature>
<dbReference type="EMBL" id="PGOL01001028">
    <property type="protein sequence ID" value="PKI61548.1"/>
    <property type="molecule type" value="Genomic_DNA"/>
</dbReference>
<sequence length="229" mass="26378">MNWKKLWSLKINERLKIYLWRVASECLPWFSQGGLIVDLSGCLRHIKSAFTDFSTCQTPLPHFESTPGHGHHSEKANSLFEDWSYLLTDAAWTSERSTLAGIRNQPNMPISHLWFSKAETGSPLQAEAKAVLLAITLTHDHGWRKIWIRFDALLLVDTIIFLPHSPWEIKNIISDIVRLLALFWDWKCTWIPRSDNSQAHDLSQYGNKSNFPSFCMFEGYPDSIVPLIP</sequence>
<evidence type="ECO:0000313" key="3">
    <source>
        <dbReference type="Proteomes" id="UP000233551"/>
    </source>
</evidence>
<protein>
    <recommendedName>
        <fullName evidence="1">RNase H type-1 domain-containing protein</fullName>
    </recommendedName>
</protein>
<evidence type="ECO:0000259" key="1">
    <source>
        <dbReference type="Pfam" id="PF13456"/>
    </source>
</evidence>
<dbReference type="Proteomes" id="UP000233551">
    <property type="component" value="Unassembled WGS sequence"/>
</dbReference>
<dbReference type="GO" id="GO:0003676">
    <property type="term" value="F:nucleic acid binding"/>
    <property type="evidence" value="ECO:0007669"/>
    <property type="project" value="InterPro"/>
</dbReference>
<dbReference type="GO" id="GO:0004523">
    <property type="term" value="F:RNA-DNA hybrid ribonuclease activity"/>
    <property type="evidence" value="ECO:0007669"/>
    <property type="project" value="InterPro"/>
</dbReference>
<dbReference type="InterPro" id="IPR036397">
    <property type="entry name" value="RNaseH_sf"/>
</dbReference>
<dbReference type="STRING" id="22663.A0A2I0JYY4"/>
<dbReference type="AlphaFoldDB" id="A0A2I0JYY4"/>
<organism evidence="2 3">
    <name type="scientific">Punica granatum</name>
    <name type="common">Pomegranate</name>
    <dbReference type="NCBI Taxonomy" id="22663"/>
    <lineage>
        <taxon>Eukaryota</taxon>
        <taxon>Viridiplantae</taxon>
        <taxon>Streptophyta</taxon>
        <taxon>Embryophyta</taxon>
        <taxon>Tracheophyta</taxon>
        <taxon>Spermatophyta</taxon>
        <taxon>Magnoliopsida</taxon>
        <taxon>eudicotyledons</taxon>
        <taxon>Gunneridae</taxon>
        <taxon>Pentapetalae</taxon>
        <taxon>rosids</taxon>
        <taxon>malvids</taxon>
        <taxon>Myrtales</taxon>
        <taxon>Lythraceae</taxon>
        <taxon>Punica</taxon>
    </lineage>
</organism>